<dbReference type="Gene3D" id="3.40.50.410">
    <property type="entry name" value="von Willebrand factor, type A domain"/>
    <property type="match status" value="1"/>
</dbReference>
<feature type="transmembrane region" description="Helical" evidence="2">
    <location>
        <begin position="1200"/>
        <end position="1221"/>
    </location>
</feature>
<dbReference type="EMBL" id="NAQA01000001">
    <property type="protein sequence ID" value="OQM51765.1"/>
    <property type="molecule type" value="Genomic_DNA"/>
</dbReference>
<dbReference type="InterPro" id="IPR022464">
    <property type="entry name" value="Strep_pil_isopept_link"/>
</dbReference>
<dbReference type="SMART" id="SM00327">
    <property type="entry name" value="VWA"/>
    <property type="match status" value="1"/>
</dbReference>
<keyword evidence="2" id="KW-1133">Transmembrane helix</keyword>
<evidence type="ECO:0000256" key="2">
    <source>
        <dbReference type="SAM" id="Phobius"/>
    </source>
</evidence>
<dbReference type="Gene3D" id="2.60.40.3050">
    <property type="match status" value="1"/>
</dbReference>
<protein>
    <submittedName>
        <fullName evidence="4">Fimbriae protein with LPXTG motif and von Willebrand factor typeA domain</fullName>
    </submittedName>
</protein>
<feature type="compositionally biased region" description="Low complexity" evidence="1">
    <location>
        <begin position="407"/>
        <end position="416"/>
    </location>
</feature>
<dbReference type="Pfam" id="PF24558">
    <property type="entry name" value="DUF7604"/>
    <property type="match status" value="1"/>
</dbReference>
<dbReference type="CDD" id="cd00222">
    <property type="entry name" value="CollagenBindB"/>
    <property type="match status" value="1"/>
</dbReference>
<sequence>MRHARIQQAKPERSFAERIVAVIVAIAMLGGMGYATTSAALAEDTPATVETTTDQSATTANESTDGKNAADGTDADNAGDAATGTADTESDTNTGADADVNTANAANVGDAASSDANSQTDTTAQSNPQPVNAEQNGPSVVADDTGSDCIYAGKNALQRVCWLDMSKFDSEAAKKDDGQKMTVNLGGGLTMSFTAHYSGGRTVVASKVPTWDNRKAHPGEAGHHAIFGVEGYSNFPTGSKPALYQGNEDQNDSRIQLSDITIAKNGQNVASLQYSFVMADAESTNKDEQMVYTSDSKITELGSYPTSDSNYGFCNQNFLNDETVTCTGEDEDSVPQGIRLYTTSTPTQVSIEMRNSGPGSRQGAAFGVIFSQAVAKITVNGLASGDANTTFKARVSNDETGSLESDSIPSNSIPSNTAESGTLPILASAGEKKTVHFYLEGTPGDWSKYDVTFEGTDNSKVVSGLAIQTDENGRRYVDMTVAADHTVQGHFTVTAHPDPLGTPDHHKTIAKKDGANDTYTLNLNVMGKQSSTSQTVSQPVDIALVLDSSGSMNYCMNGDQPSLFNPYPCRGDNVVRSAALQTAVTAFLDGVDTQNKTIANADNKVQVSLVSFADSAVALSGLTPEVAELKAKVKNLNPGGATNTADGFSKAKSTLDKDTRTNAIKYVVFFTDGVPTTSSAFDNIVANNTLETAKQLKGANVGVYSVGIFSGAKTSVTSCNRQSDKTRKANVFMNAVSSNYPNYGSVAWESGVTLSGGSDKGYYKTASTASELSKVFEDIQQTITTTNGYTGVTIQDTLSEYAEFADADPAKKAKVVTNDGTNVTKQWNIKVDGKTITASPKSTEPLPDGVTYTLQFDIKPTQEAYDDYVANKNAGKDGYNGVTGSDGSDAAGNDTSAGKPGFYTNDSACLAYSGDGETHACDTLYAEQPVDQVKTGAITVQKKWVDADGKVSSEGNPESVTFTLQIDGTDSGREATATADTAWKASFENLAPGHTYKVVEKAVEGYETSYESQEVKITANELWEAKRDANEADNVREWPVAVTNTHKKSTLAEGSIKVSKSISGRKWKDGDSFKFTIAGSDPTQNAPLPNPDSVAIGTKTENHEASFGEIEYKTAGTYTYTVKETKPIAAIAGLHYSQAEYTVTVKVPTDMGTPTVSIKRVTDDNGKPGDNQSANVAKFTNTYVAVSALPLTGGMTDRQWLFVGGAVGGLAVLLIGAAGVWNGKKRLV</sequence>
<reference evidence="4 5" key="1">
    <citation type="submission" date="2017-03" db="EMBL/GenBank/DDBJ databases">
        <title>Maternal inheritance of bifidobacteria.</title>
        <authorList>
            <person name="Lugli G.A."/>
            <person name="Duranti S."/>
            <person name="Milani C."/>
            <person name="Mancabelli L."/>
        </authorList>
    </citation>
    <scope>NUCLEOTIDE SEQUENCE [LARGE SCALE GENOMIC DNA]</scope>
    <source>
        <strain evidence="4 5">1899B</strain>
    </source>
</reference>
<dbReference type="InterPro" id="IPR055384">
    <property type="entry name" value="DUF7604"/>
</dbReference>
<feature type="region of interest" description="Disordered" evidence="1">
    <location>
        <begin position="398"/>
        <end position="419"/>
    </location>
</feature>
<keyword evidence="2" id="KW-0812">Transmembrane</keyword>
<accession>A0A1V8PSR0</accession>
<dbReference type="Pfam" id="PF13519">
    <property type="entry name" value="VWA_2"/>
    <property type="match status" value="1"/>
</dbReference>
<organism evidence="4 5">
    <name type="scientific">Bifidobacterium catenulatum</name>
    <dbReference type="NCBI Taxonomy" id="1686"/>
    <lineage>
        <taxon>Bacteria</taxon>
        <taxon>Bacillati</taxon>
        <taxon>Actinomycetota</taxon>
        <taxon>Actinomycetes</taxon>
        <taxon>Bifidobacteriales</taxon>
        <taxon>Bifidobacteriaceae</taxon>
        <taxon>Bifidobacterium</taxon>
    </lineage>
</organism>
<dbReference type="InterPro" id="IPR008454">
    <property type="entry name" value="Collagen-bd_Cna-like_B-typ_dom"/>
</dbReference>
<gene>
    <name evidence="4" type="ORF">B5782_0111</name>
</gene>
<evidence type="ECO:0000313" key="4">
    <source>
        <dbReference type="EMBL" id="OQM51765.1"/>
    </source>
</evidence>
<keyword evidence="2" id="KW-0472">Membrane</keyword>
<dbReference type="Pfam" id="PF12892">
    <property type="entry name" value="FctA"/>
    <property type="match status" value="1"/>
</dbReference>
<evidence type="ECO:0000256" key="1">
    <source>
        <dbReference type="SAM" id="MobiDB-lite"/>
    </source>
</evidence>
<feature type="compositionally biased region" description="Polar residues" evidence="1">
    <location>
        <begin position="119"/>
        <end position="138"/>
    </location>
</feature>
<dbReference type="Gene3D" id="2.60.40.1140">
    <property type="entry name" value="Collagen-binding surface protein Cna, B-type domain"/>
    <property type="match status" value="1"/>
</dbReference>
<dbReference type="PROSITE" id="PS50234">
    <property type="entry name" value="VWFA"/>
    <property type="match status" value="1"/>
</dbReference>
<feature type="region of interest" description="Disordered" evidence="1">
    <location>
        <begin position="44"/>
        <end position="141"/>
    </location>
</feature>
<feature type="domain" description="VWFA" evidence="3">
    <location>
        <begin position="541"/>
        <end position="779"/>
    </location>
</feature>
<dbReference type="InterPro" id="IPR038174">
    <property type="entry name" value="Strep_pil_link_sf"/>
</dbReference>
<dbReference type="CDD" id="cd00198">
    <property type="entry name" value="vWFA"/>
    <property type="match status" value="1"/>
</dbReference>
<dbReference type="SUPFAM" id="SSF53300">
    <property type="entry name" value="vWA-like"/>
    <property type="match status" value="1"/>
</dbReference>
<dbReference type="SUPFAM" id="SSF49478">
    <property type="entry name" value="Cna protein B-type domain"/>
    <property type="match status" value="1"/>
</dbReference>
<feature type="compositionally biased region" description="Polar residues" evidence="1">
    <location>
        <begin position="48"/>
        <end position="63"/>
    </location>
</feature>
<evidence type="ECO:0000259" key="3">
    <source>
        <dbReference type="PROSITE" id="PS50234"/>
    </source>
</evidence>
<proteinExistence type="predicted"/>
<dbReference type="InterPro" id="IPR036465">
    <property type="entry name" value="vWFA_dom_sf"/>
</dbReference>
<dbReference type="Pfam" id="PF05738">
    <property type="entry name" value="Cna_B"/>
    <property type="match status" value="1"/>
</dbReference>
<dbReference type="AlphaFoldDB" id="A0A1V8PSR0"/>
<dbReference type="InterPro" id="IPR002035">
    <property type="entry name" value="VWF_A"/>
</dbReference>
<dbReference type="Proteomes" id="UP000192666">
    <property type="component" value="Unassembled WGS sequence"/>
</dbReference>
<comment type="caution">
    <text evidence="4">The sequence shown here is derived from an EMBL/GenBank/DDBJ whole genome shotgun (WGS) entry which is preliminary data.</text>
</comment>
<feature type="compositionally biased region" description="Low complexity" evidence="1">
    <location>
        <begin position="66"/>
        <end position="118"/>
    </location>
</feature>
<evidence type="ECO:0000313" key="5">
    <source>
        <dbReference type="Proteomes" id="UP000192666"/>
    </source>
</evidence>
<name>A0A1V8PSR0_9BIFI</name>